<proteinExistence type="predicted"/>
<sequence>MHKDQLSQQKSQSSLNHTDNGKEKQSTEQGTSSGGPSDSIKICRVQEGSFVVKIKVGDLELNAKLDSLHYKFVMTM</sequence>
<feature type="region of interest" description="Disordered" evidence="1">
    <location>
        <begin position="1"/>
        <end position="40"/>
    </location>
</feature>
<keyword evidence="3" id="KW-1185">Reference proteome</keyword>
<evidence type="ECO:0000313" key="3">
    <source>
        <dbReference type="Proteomes" id="UP000828390"/>
    </source>
</evidence>
<comment type="caution">
    <text evidence="2">The sequence shown here is derived from an EMBL/GenBank/DDBJ whole genome shotgun (WGS) entry which is preliminary data.</text>
</comment>
<protein>
    <submittedName>
        <fullName evidence="2">Uncharacterized protein</fullName>
    </submittedName>
</protein>
<evidence type="ECO:0000313" key="2">
    <source>
        <dbReference type="EMBL" id="KAH3886971.1"/>
    </source>
</evidence>
<evidence type="ECO:0000256" key="1">
    <source>
        <dbReference type="SAM" id="MobiDB-lite"/>
    </source>
</evidence>
<dbReference type="Proteomes" id="UP000828390">
    <property type="component" value="Unassembled WGS sequence"/>
</dbReference>
<organism evidence="2 3">
    <name type="scientific">Dreissena polymorpha</name>
    <name type="common">Zebra mussel</name>
    <name type="synonym">Mytilus polymorpha</name>
    <dbReference type="NCBI Taxonomy" id="45954"/>
    <lineage>
        <taxon>Eukaryota</taxon>
        <taxon>Metazoa</taxon>
        <taxon>Spiralia</taxon>
        <taxon>Lophotrochozoa</taxon>
        <taxon>Mollusca</taxon>
        <taxon>Bivalvia</taxon>
        <taxon>Autobranchia</taxon>
        <taxon>Heteroconchia</taxon>
        <taxon>Euheterodonta</taxon>
        <taxon>Imparidentia</taxon>
        <taxon>Neoheterodontei</taxon>
        <taxon>Myida</taxon>
        <taxon>Dreissenoidea</taxon>
        <taxon>Dreissenidae</taxon>
        <taxon>Dreissena</taxon>
    </lineage>
</organism>
<feature type="compositionally biased region" description="Low complexity" evidence="1">
    <location>
        <begin position="1"/>
        <end position="15"/>
    </location>
</feature>
<dbReference type="EMBL" id="JAIWYP010000001">
    <property type="protein sequence ID" value="KAH3886971.1"/>
    <property type="molecule type" value="Genomic_DNA"/>
</dbReference>
<accession>A0A9D4N2R2</accession>
<name>A0A9D4N2R2_DREPO</name>
<reference evidence="2" key="1">
    <citation type="journal article" date="2019" name="bioRxiv">
        <title>The Genome of the Zebra Mussel, Dreissena polymorpha: A Resource for Invasive Species Research.</title>
        <authorList>
            <person name="McCartney M.A."/>
            <person name="Auch B."/>
            <person name="Kono T."/>
            <person name="Mallez S."/>
            <person name="Zhang Y."/>
            <person name="Obille A."/>
            <person name="Becker A."/>
            <person name="Abrahante J.E."/>
            <person name="Garbe J."/>
            <person name="Badalamenti J.P."/>
            <person name="Herman A."/>
            <person name="Mangelson H."/>
            <person name="Liachko I."/>
            <person name="Sullivan S."/>
            <person name="Sone E.D."/>
            <person name="Koren S."/>
            <person name="Silverstein K.A.T."/>
            <person name="Beckman K.B."/>
            <person name="Gohl D.M."/>
        </authorList>
    </citation>
    <scope>NUCLEOTIDE SEQUENCE</scope>
    <source>
        <strain evidence="2">Duluth1</strain>
        <tissue evidence="2">Whole animal</tissue>
    </source>
</reference>
<reference evidence="2" key="2">
    <citation type="submission" date="2020-11" db="EMBL/GenBank/DDBJ databases">
        <authorList>
            <person name="McCartney M.A."/>
            <person name="Auch B."/>
            <person name="Kono T."/>
            <person name="Mallez S."/>
            <person name="Becker A."/>
            <person name="Gohl D.M."/>
            <person name="Silverstein K.A.T."/>
            <person name="Koren S."/>
            <person name="Bechman K.B."/>
            <person name="Herman A."/>
            <person name="Abrahante J.E."/>
            <person name="Garbe J."/>
        </authorList>
    </citation>
    <scope>NUCLEOTIDE SEQUENCE</scope>
    <source>
        <strain evidence="2">Duluth1</strain>
        <tissue evidence="2">Whole animal</tissue>
    </source>
</reference>
<feature type="compositionally biased region" description="Polar residues" evidence="1">
    <location>
        <begin position="27"/>
        <end position="36"/>
    </location>
</feature>
<gene>
    <name evidence="2" type="ORF">DPMN_010984</name>
</gene>
<dbReference type="AlphaFoldDB" id="A0A9D4N2R2"/>